<sequence>MSEREGVFRRRRTEGRRPHRTVIRHTDEEWARVQAMAQVQGVSVPRLYERALLAGDVVVASKLTSLREEMHGPRRLLANVANNLNQMARVANVSGEVATAQQLEAALHTLHQQVDRLNGLLEQVPGGPDL</sequence>
<reference evidence="2 3" key="1">
    <citation type="submission" date="2020-07" db="EMBL/GenBank/DDBJ databases">
        <title>Sequencing the genomes of 1000 actinobacteria strains.</title>
        <authorList>
            <person name="Klenk H.-P."/>
        </authorList>
    </citation>
    <scope>NUCLEOTIDE SEQUENCE [LARGE SCALE GENOMIC DNA]</scope>
    <source>
        <strain evidence="2 3">DSM 29531</strain>
    </source>
</reference>
<dbReference type="Pfam" id="PF05713">
    <property type="entry name" value="MobC"/>
    <property type="match status" value="1"/>
</dbReference>
<dbReference type="Proteomes" id="UP000571817">
    <property type="component" value="Unassembled WGS sequence"/>
</dbReference>
<evidence type="ECO:0000313" key="2">
    <source>
        <dbReference type="EMBL" id="NYJ76496.1"/>
    </source>
</evidence>
<dbReference type="EMBL" id="JACCFW010000002">
    <property type="protein sequence ID" value="NYJ76496.1"/>
    <property type="molecule type" value="Genomic_DNA"/>
</dbReference>
<dbReference type="RefSeq" id="WP_179483886.1">
    <property type="nucleotide sequence ID" value="NZ_JACCFW010000002.1"/>
</dbReference>
<feature type="domain" description="Bacterial mobilisation" evidence="1">
    <location>
        <begin position="77"/>
        <end position="117"/>
    </location>
</feature>
<keyword evidence="3" id="KW-1185">Reference proteome</keyword>
<dbReference type="AlphaFoldDB" id="A0A853DG32"/>
<gene>
    <name evidence="2" type="ORF">HNR15_003514</name>
</gene>
<accession>A0A853DG32</accession>
<dbReference type="InterPro" id="IPR008687">
    <property type="entry name" value="MobC"/>
</dbReference>
<organism evidence="2 3">
    <name type="scientific">Allobranchiibius huperziae</name>
    <dbReference type="NCBI Taxonomy" id="1874116"/>
    <lineage>
        <taxon>Bacteria</taxon>
        <taxon>Bacillati</taxon>
        <taxon>Actinomycetota</taxon>
        <taxon>Actinomycetes</taxon>
        <taxon>Micrococcales</taxon>
        <taxon>Dermacoccaceae</taxon>
        <taxon>Allobranchiibius</taxon>
    </lineage>
</organism>
<evidence type="ECO:0000313" key="3">
    <source>
        <dbReference type="Proteomes" id="UP000571817"/>
    </source>
</evidence>
<protein>
    <recommendedName>
        <fullName evidence="1">Bacterial mobilisation domain-containing protein</fullName>
    </recommendedName>
</protein>
<name>A0A853DG32_9MICO</name>
<comment type="caution">
    <text evidence="2">The sequence shown here is derived from an EMBL/GenBank/DDBJ whole genome shotgun (WGS) entry which is preliminary data.</text>
</comment>
<evidence type="ECO:0000259" key="1">
    <source>
        <dbReference type="Pfam" id="PF05713"/>
    </source>
</evidence>
<proteinExistence type="predicted"/>